<feature type="transmembrane region" description="Helical" evidence="1">
    <location>
        <begin position="191"/>
        <end position="208"/>
    </location>
</feature>
<keyword evidence="1" id="KW-0472">Membrane</keyword>
<dbReference type="Pfam" id="PF07907">
    <property type="entry name" value="YibE_F"/>
    <property type="match status" value="1"/>
</dbReference>
<accession>A0A6J4P3K4</accession>
<name>A0A6J4P3K4_9ACTN</name>
<keyword evidence="1" id="KW-0812">Transmembrane</keyword>
<evidence type="ECO:0000256" key="1">
    <source>
        <dbReference type="SAM" id="Phobius"/>
    </source>
</evidence>
<protein>
    <submittedName>
        <fullName evidence="2">YibE/F family protein</fullName>
    </submittedName>
</protein>
<feature type="transmembrane region" description="Helical" evidence="1">
    <location>
        <begin position="316"/>
        <end position="338"/>
    </location>
</feature>
<dbReference type="PANTHER" id="PTHR41771">
    <property type="entry name" value="MEMBRANE PROTEIN-RELATED"/>
    <property type="match status" value="1"/>
</dbReference>
<feature type="transmembrane region" description="Helical" evidence="1">
    <location>
        <begin position="258"/>
        <end position="278"/>
    </location>
</feature>
<dbReference type="InterPro" id="IPR012507">
    <property type="entry name" value="YibE_F"/>
</dbReference>
<feature type="transmembrane region" description="Helical" evidence="1">
    <location>
        <begin position="25"/>
        <end position="45"/>
    </location>
</feature>
<keyword evidence="1" id="KW-1133">Transmembrane helix</keyword>
<feature type="transmembrane region" description="Helical" evidence="1">
    <location>
        <begin position="165"/>
        <end position="185"/>
    </location>
</feature>
<feature type="transmembrane region" description="Helical" evidence="1">
    <location>
        <begin position="220"/>
        <end position="246"/>
    </location>
</feature>
<dbReference type="EMBL" id="CADCUM010000114">
    <property type="protein sequence ID" value="CAA9399981.1"/>
    <property type="molecule type" value="Genomic_DNA"/>
</dbReference>
<feature type="transmembrane region" description="Helical" evidence="1">
    <location>
        <begin position="141"/>
        <end position="158"/>
    </location>
</feature>
<proteinExistence type="predicted"/>
<organism evidence="2">
    <name type="scientific">uncultured Nocardioides sp</name>
    <dbReference type="NCBI Taxonomy" id="198441"/>
    <lineage>
        <taxon>Bacteria</taxon>
        <taxon>Bacillati</taxon>
        <taxon>Actinomycetota</taxon>
        <taxon>Actinomycetes</taxon>
        <taxon>Propionibacteriales</taxon>
        <taxon>Nocardioidaceae</taxon>
        <taxon>Nocardioides</taxon>
        <taxon>environmental samples</taxon>
    </lineage>
</organism>
<reference evidence="2" key="1">
    <citation type="submission" date="2020-02" db="EMBL/GenBank/DDBJ databases">
        <authorList>
            <person name="Meier V. D."/>
        </authorList>
    </citation>
    <scope>NUCLEOTIDE SEQUENCE</scope>
    <source>
        <strain evidence="2">AVDCRST_MAG32</strain>
    </source>
</reference>
<evidence type="ECO:0000313" key="2">
    <source>
        <dbReference type="EMBL" id="CAA9399981.1"/>
    </source>
</evidence>
<sequence length="389" mass="39783">MSEGTTVGGHHARHAAPESARMRRLALAVVVPVALVTLALLVVLWPPGLASVDQAGAEQHHGTVLGVEREECPEELSDDVNGCGTARVRLTEGPDDGVEVDTVLPNGLGAPTVAEGDEVVLIVSETPEGDVWSIVDHQRASELWVLAAAFVLAIVAFGRWRGVTALAGLAVTFALLLFFVVPAILAGESPLLVAIVGSSAIVLTVLYLTHGFSLSTTVAVLGTLASLSLTGALSALSVAALHLSGITDDISSSVGTTLSVNMEGLLLAGIVIGSLGVLDDVTVTQAATVTEVSRANPAYGFGQLYRAGSRVGRSHIASVINTIILAYAGSSLPLLILILANNDSLGGVVTDQVVAQEIVRSVVATLGLIAAVPITTALAALVAHRRARA</sequence>
<dbReference type="PANTHER" id="PTHR41771:SF1">
    <property type="entry name" value="MEMBRANE PROTEIN"/>
    <property type="match status" value="1"/>
</dbReference>
<dbReference type="AlphaFoldDB" id="A0A6J4P3K4"/>
<feature type="transmembrane region" description="Helical" evidence="1">
    <location>
        <begin position="358"/>
        <end position="383"/>
    </location>
</feature>
<gene>
    <name evidence="2" type="ORF">AVDCRST_MAG32-2918</name>
</gene>